<dbReference type="EMBL" id="JARJCW010000007">
    <property type="protein sequence ID" value="KAJ7222292.1"/>
    <property type="molecule type" value="Genomic_DNA"/>
</dbReference>
<dbReference type="Proteomes" id="UP001219525">
    <property type="component" value="Unassembled WGS sequence"/>
</dbReference>
<sequence length="237" mass="27170">MDDHIIDNDDLQRQNPSWKPSEWIGCGKAFKEIPRCVAIEFERIQLLPPEAQSILPSEAQSPAAFYTQTNLPTWSHVLDTRDLWADLDFSSVEPSHMPATLVELPLLPNISIWQLRNSLGQAWLDGNKSIRFHNSRIDTVYYLPLWWIIFAERVRLIAISWIRWQDAIIWASTESGDEEPDKAQWRERTLTLLSSIVGWTGKVGDKLGDLTYAAHMADLLRNIWAVARRGNAKPQGN</sequence>
<name>A0AAD6VTI0_9AGAR</name>
<evidence type="ECO:0000313" key="1">
    <source>
        <dbReference type="EMBL" id="KAJ7222292.1"/>
    </source>
</evidence>
<evidence type="ECO:0000313" key="2">
    <source>
        <dbReference type="Proteomes" id="UP001219525"/>
    </source>
</evidence>
<dbReference type="AlphaFoldDB" id="A0AAD6VTI0"/>
<comment type="caution">
    <text evidence="1">The sequence shown here is derived from an EMBL/GenBank/DDBJ whole genome shotgun (WGS) entry which is preliminary data.</text>
</comment>
<gene>
    <name evidence="1" type="ORF">GGX14DRAFT_558378</name>
</gene>
<protein>
    <submittedName>
        <fullName evidence="1">Uncharacterized protein</fullName>
    </submittedName>
</protein>
<reference evidence="1" key="1">
    <citation type="submission" date="2023-03" db="EMBL/GenBank/DDBJ databases">
        <title>Massive genome expansion in bonnet fungi (Mycena s.s.) driven by repeated elements and novel gene families across ecological guilds.</title>
        <authorList>
            <consortium name="Lawrence Berkeley National Laboratory"/>
            <person name="Harder C.B."/>
            <person name="Miyauchi S."/>
            <person name="Viragh M."/>
            <person name="Kuo A."/>
            <person name="Thoen E."/>
            <person name="Andreopoulos B."/>
            <person name="Lu D."/>
            <person name="Skrede I."/>
            <person name="Drula E."/>
            <person name="Henrissat B."/>
            <person name="Morin E."/>
            <person name="Kohler A."/>
            <person name="Barry K."/>
            <person name="LaButti K."/>
            <person name="Morin E."/>
            <person name="Salamov A."/>
            <person name="Lipzen A."/>
            <person name="Mereny Z."/>
            <person name="Hegedus B."/>
            <person name="Baldrian P."/>
            <person name="Stursova M."/>
            <person name="Weitz H."/>
            <person name="Taylor A."/>
            <person name="Grigoriev I.V."/>
            <person name="Nagy L.G."/>
            <person name="Martin F."/>
            <person name="Kauserud H."/>
        </authorList>
    </citation>
    <scope>NUCLEOTIDE SEQUENCE</scope>
    <source>
        <strain evidence="1">9144</strain>
    </source>
</reference>
<keyword evidence="2" id="KW-1185">Reference proteome</keyword>
<proteinExistence type="predicted"/>
<organism evidence="1 2">
    <name type="scientific">Mycena pura</name>
    <dbReference type="NCBI Taxonomy" id="153505"/>
    <lineage>
        <taxon>Eukaryota</taxon>
        <taxon>Fungi</taxon>
        <taxon>Dikarya</taxon>
        <taxon>Basidiomycota</taxon>
        <taxon>Agaricomycotina</taxon>
        <taxon>Agaricomycetes</taxon>
        <taxon>Agaricomycetidae</taxon>
        <taxon>Agaricales</taxon>
        <taxon>Marasmiineae</taxon>
        <taxon>Mycenaceae</taxon>
        <taxon>Mycena</taxon>
    </lineage>
</organism>
<accession>A0AAD6VTI0</accession>